<keyword evidence="2" id="KW-1185">Reference proteome</keyword>
<proteinExistence type="predicted"/>
<gene>
    <name evidence="1" type="ORF">PQO05_15695</name>
</gene>
<evidence type="ECO:0000313" key="2">
    <source>
        <dbReference type="Proteomes" id="UP001216139"/>
    </source>
</evidence>
<dbReference type="Proteomes" id="UP001216139">
    <property type="component" value="Chromosome"/>
</dbReference>
<evidence type="ECO:0000313" key="1">
    <source>
        <dbReference type="EMBL" id="WCT10178.1"/>
    </source>
</evidence>
<protein>
    <recommendedName>
        <fullName evidence="3">GLPGLI family protein</fullName>
    </recommendedName>
</protein>
<name>A0ABY7T301_9SPHI</name>
<sequence length="190" mass="21835">MHKSTLFYLIAAVVFFKTTADAQEIVKPTFKYLSHITYSVTLNEKVEIRDIVEINEKGQLHLRSKYYNGVADTTYQLSNNTIKKLNEIFNGNTPLNSYMTTKKLQNGHHFAGPLEYLDYIDQQNKSHQIIIVEPFMESRFNEALDNLAILPSKGNTNLKEVKDPTLEDQILKTHKAASYIPKIEEPPPMM</sequence>
<evidence type="ECO:0008006" key="3">
    <source>
        <dbReference type="Google" id="ProtNLM"/>
    </source>
</evidence>
<accession>A0ABY7T301</accession>
<organism evidence="1 2">
    <name type="scientific">Mucilaginibacter jinjuensis</name>
    <dbReference type="NCBI Taxonomy" id="1176721"/>
    <lineage>
        <taxon>Bacteria</taxon>
        <taxon>Pseudomonadati</taxon>
        <taxon>Bacteroidota</taxon>
        <taxon>Sphingobacteriia</taxon>
        <taxon>Sphingobacteriales</taxon>
        <taxon>Sphingobacteriaceae</taxon>
        <taxon>Mucilaginibacter</taxon>
    </lineage>
</organism>
<dbReference type="RefSeq" id="WP_273628296.1">
    <property type="nucleotide sequence ID" value="NZ_CP117167.1"/>
</dbReference>
<dbReference type="EMBL" id="CP117167">
    <property type="protein sequence ID" value="WCT10178.1"/>
    <property type="molecule type" value="Genomic_DNA"/>
</dbReference>
<reference evidence="1 2" key="1">
    <citation type="submission" date="2023-02" db="EMBL/GenBank/DDBJ databases">
        <title>Genome sequence of Mucilaginibacter jinjuensis strain KACC 16571.</title>
        <authorList>
            <person name="Kim S."/>
            <person name="Heo J."/>
            <person name="Kwon S.-W."/>
        </authorList>
    </citation>
    <scope>NUCLEOTIDE SEQUENCE [LARGE SCALE GENOMIC DNA]</scope>
    <source>
        <strain evidence="1 2">KACC 16571</strain>
    </source>
</reference>